<dbReference type="PANTHER" id="PTHR37172:SF3">
    <property type="entry name" value="TRANSMEMBRANE PROTEIN"/>
    <property type="match status" value="1"/>
</dbReference>
<keyword evidence="1" id="KW-0812">Transmembrane</keyword>
<evidence type="ECO:0000313" key="2">
    <source>
        <dbReference type="EMBL" id="KAB1202608.1"/>
    </source>
</evidence>
<dbReference type="Proteomes" id="UP000516437">
    <property type="component" value="Chromosome 8"/>
</dbReference>
<accession>A0A6A1US21</accession>
<comment type="caution">
    <text evidence="2">The sequence shown here is derived from an EMBL/GenBank/DDBJ whole genome shotgun (WGS) entry which is preliminary data.</text>
</comment>
<dbReference type="PANTHER" id="PTHR37172">
    <property type="entry name" value="TRANSMEMBRANE PROTEIN"/>
    <property type="match status" value="1"/>
</dbReference>
<name>A0A6A1US21_9ROSI</name>
<evidence type="ECO:0000256" key="1">
    <source>
        <dbReference type="SAM" id="Phobius"/>
    </source>
</evidence>
<dbReference type="AlphaFoldDB" id="A0A6A1US21"/>
<keyword evidence="3" id="KW-1185">Reference proteome</keyword>
<reference evidence="2 3" key="1">
    <citation type="journal article" date="2019" name="Plant Biotechnol. J.">
        <title>The red bayberry genome and genetic basis of sex determination.</title>
        <authorList>
            <person name="Jia H.M."/>
            <person name="Jia H.J."/>
            <person name="Cai Q.L."/>
            <person name="Wang Y."/>
            <person name="Zhao H.B."/>
            <person name="Yang W.F."/>
            <person name="Wang G.Y."/>
            <person name="Li Y.H."/>
            <person name="Zhan D.L."/>
            <person name="Shen Y.T."/>
            <person name="Niu Q.F."/>
            <person name="Chang L."/>
            <person name="Qiu J."/>
            <person name="Zhao L."/>
            <person name="Xie H.B."/>
            <person name="Fu W.Y."/>
            <person name="Jin J."/>
            <person name="Li X.W."/>
            <person name="Jiao Y."/>
            <person name="Zhou C.C."/>
            <person name="Tu T."/>
            <person name="Chai C.Y."/>
            <person name="Gao J.L."/>
            <person name="Fan L.J."/>
            <person name="van de Weg E."/>
            <person name="Wang J.Y."/>
            <person name="Gao Z.S."/>
        </authorList>
    </citation>
    <scope>NUCLEOTIDE SEQUENCE [LARGE SCALE GENOMIC DNA]</scope>
    <source>
        <tissue evidence="2">Leaves</tissue>
    </source>
</reference>
<feature type="transmembrane region" description="Helical" evidence="1">
    <location>
        <begin position="174"/>
        <end position="201"/>
    </location>
</feature>
<keyword evidence="1" id="KW-1133">Transmembrane helix</keyword>
<organism evidence="2 3">
    <name type="scientific">Morella rubra</name>
    <name type="common">Chinese bayberry</name>
    <dbReference type="NCBI Taxonomy" id="262757"/>
    <lineage>
        <taxon>Eukaryota</taxon>
        <taxon>Viridiplantae</taxon>
        <taxon>Streptophyta</taxon>
        <taxon>Embryophyta</taxon>
        <taxon>Tracheophyta</taxon>
        <taxon>Spermatophyta</taxon>
        <taxon>Magnoliopsida</taxon>
        <taxon>eudicotyledons</taxon>
        <taxon>Gunneridae</taxon>
        <taxon>Pentapetalae</taxon>
        <taxon>rosids</taxon>
        <taxon>fabids</taxon>
        <taxon>Fagales</taxon>
        <taxon>Myricaceae</taxon>
        <taxon>Morella</taxon>
    </lineage>
</organism>
<gene>
    <name evidence="2" type="ORF">CJ030_MR8G006115</name>
</gene>
<dbReference type="OrthoDB" id="1913803at2759"/>
<dbReference type="EMBL" id="RXIC02000026">
    <property type="protein sequence ID" value="KAB1202608.1"/>
    <property type="molecule type" value="Genomic_DNA"/>
</dbReference>
<keyword evidence="1" id="KW-0472">Membrane</keyword>
<protein>
    <submittedName>
        <fullName evidence="2">Uncharacterized protein</fullName>
    </submittedName>
</protein>
<proteinExistence type="predicted"/>
<evidence type="ECO:0000313" key="3">
    <source>
        <dbReference type="Proteomes" id="UP000516437"/>
    </source>
</evidence>
<sequence>MFGVCYEVKPWSNITKLNKSGNLSLCTGFHERDKKAHLLHLGRTSQAPIEAFFELLPVGLAEHGLAGLASEGEEALESNISKRALPHPYNHPPQPLASTLISPHIQSGGEASSRDDTVFGVDREETWVERVAMTASFATLWWWTLRDEIESLVVVAEFKRELLMGRGLADFVGWWLYYLTVTIGMVRVVKGFMWLGMLFLWRGLGRWSSSDSNGDEDKV</sequence>